<feature type="signal peptide" evidence="1">
    <location>
        <begin position="1"/>
        <end position="20"/>
    </location>
</feature>
<dbReference type="AlphaFoldDB" id="A0AAV9XRN0"/>
<organism evidence="2 3">
    <name type="scientific">Orbilia ellipsospora</name>
    <dbReference type="NCBI Taxonomy" id="2528407"/>
    <lineage>
        <taxon>Eukaryota</taxon>
        <taxon>Fungi</taxon>
        <taxon>Dikarya</taxon>
        <taxon>Ascomycota</taxon>
        <taxon>Pezizomycotina</taxon>
        <taxon>Orbiliomycetes</taxon>
        <taxon>Orbiliales</taxon>
        <taxon>Orbiliaceae</taxon>
        <taxon>Orbilia</taxon>
    </lineage>
</organism>
<keyword evidence="3" id="KW-1185">Reference proteome</keyword>
<sequence>MKFSFTTLAILCFQLGTTLAVISPWPSSPDIVSDCYAWLRGISGDDCISLATRGHVKVYEIVKWNPRYIDRPI</sequence>
<name>A0AAV9XRN0_9PEZI</name>
<reference evidence="2 3" key="1">
    <citation type="submission" date="2019-10" db="EMBL/GenBank/DDBJ databases">
        <authorList>
            <person name="Palmer J.M."/>
        </authorList>
    </citation>
    <scope>NUCLEOTIDE SEQUENCE [LARGE SCALE GENOMIC DNA]</scope>
    <source>
        <strain evidence="2 3">TWF694</strain>
    </source>
</reference>
<dbReference type="EMBL" id="JAVHJO010000001">
    <property type="protein sequence ID" value="KAK6544624.1"/>
    <property type="molecule type" value="Genomic_DNA"/>
</dbReference>
<evidence type="ECO:0000256" key="1">
    <source>
        <dbReference type="SAM" id="SignalP"/>
    </source>
</evidence>
<accession>A0AAV9XRN0</accession>
<feature type="chain" id="PRO_5043911758" description="LysM domain-containing protein" evidence="1">
    <location>
        <begin position="21"/>
        <end position="73"/>
    </location>
</feature>
<evidence type="ECO:0000313" key="3">
    <source>
        <dbReference type="Proteomes" id="UP001365542"/>
    </source>
</evidence>
<proteinExistence type="predicted"/>
<keyword evidence="1" id="KW-0732">Signal</keyword>
<comment type="caution">
    <text evidence="2">The sequence shown here is derived from an EMBL/GenBank/DDBJ whole genome shotgun (WGS) entry which is preliminary data.</text>
</comment>
<gene>
    <name evidence="2" type="ORF">TWF694_001313</name>
</gene>
<dbReference type="Proteomes" id="UP001365542">
    <property type="component" value="Unassembled WGS sequence"/>
</dbReference>
<protein>
    <recommendedName>
        <fullName evidence="4">LysM domain-containing protein</fullName>
    </recommendedName>
</protein>
<evidence type="ECO:0008006" key="4">
    <source>
        <dbReference type="Google" id="ProtNLM"/>
    </source>
</evidence>
<evidence type="ECO:0000313" key="2">
    <source>
        <dbReference type="EMBL" id="KAK6544624.1"/>
    </source>
</evidence>